<gene>
    <name evidence="1" type="ORF">UW60_C0039G0007</name>
</gene>
<comment type="caution">
    <text evidence="1">The sequence shown here is derived from an EMBL/GenBank/DDBJ whole genome shotgun (WGS) entry which is preliminary data.</text>
</comment>
<organism evidence="1 2">
    <name type="scientific">Candidatus Woesebacteria bacterium GW2011_GWA2_44_33</name>
    <dbReference type="NCBI Taxonomy" id="1618564"/>
    <lineage>
        <taxon>Bacteria</taxon>
        <taxon>Candidatus Woeseibacteriota</taxon>
    </lineage>
</organism>
<proteinExistence type="predicted"/>
<reference evidence="1 2" key="1">
    <citation type="journal article" date="2015" name="Nature">
        <title>rRNA introns, odd ribosomes, and small enigmatic genomes across a large radiation of phyla.</title>
        <authorList>
            <person name="Brown C.T."/>
            <person name="Hug L.A."/>
            <person name="Thomas B.C."/>
            <person name="Sharon I."/>
            <person name="Castelle C.J."/>
            <person name="Singh A."/>
            <person name="Wilkins M.J."/>
            <person name="Williams K.H."/>
            <person name="Banfield J.F."/>
        </authorList>
    </citation>
    <scope>NUCLEOTIDE SEQUENCE [LARGE SCALE GENOMIC DNA]</scope>
</reference>
<protein>
    <submittedName>
        <fullName evidence="1">Uncharacterized protein</fullName>
    </submittedName>
</protein>
<name>A0A0G1M124_9BACT</name>
<accession>A0A0G1M124</accession>
<dbReference type="AlphaFoldDB" id="A0A0G1M124"/>
<dbReference type="Proteomes" id="UP000034826">
    <property type="component" value="Unassembled WGS sequence"/>
</dbReference>
<sequence length="30" mass="3449">MKNEATPLSAEFCGKHLYYYTFAVYVAIFA</sequence>
<evidence type="ECO:0000313" key="1">
    <source>
        <dbReference type="EMBL" id="KKT65654.1"/>
    </source>
</evidence>
<dbReference type="EMBL" id="LCIY01000039">
    <property type="protein sequence ID" value="KKT65654.1"/>
    <property type="molecule type" value="Genomic_DNA"/>
</dbReference>
<evidence type="ECO:0000313" key="2">
    <source>
        <dbReference type="Proteomes" id="UP000034826"/>
    </source>
</evidence>